<feature type="domain" description="Glutaminyl-tRNA synthetase class Ib non-specific RNA-binding" evidence="13">
    <location>
        <begin position="9"/>
        <end position="156"/>
    </location>
</feature>
<evidence type="ECO:0000313" key="15">
    <source>
        <dbReference type="EMBL" id="ELR22833.1"/>
    </source>
</evidence>
<dbReference type="InterPro" id="IPR020056">
    <property type="entry name" value="Rbsml_bL25/Gln-tRNA_synth_N"/>
</dbReference>
<dbReference type="VEuPathDB" id="AmoebaDB:ACA1_396190"/>
<dbReference type="PROSITE" id="PS00178">
    <property type="entry name" value="AA_TRNA_LIGASE_I"/>
    <property type="match status" value="1"/>
</dbReference>
<proteinExistence type="inferred from homology"/>
<dbReference type="PANTHER" id="PTHR43097:SF4">
    <property type="entry name" value="GLUTAMINE--TRNA LIGASE"/>
    <property type="match status" value="1"/>
</dbReference>
<dbReference type="InterPro" id="IPR042558">
    <property type="entry name" value="Gln-tRNA-synth_Ib_RNA-bd_N_1"/>
</dbReference>
<evidence type="ECO:0000259" key="11">
    <source>
        <dbReference type="Pfam" id="PF00749"/>
    </source>
</evidence>
<dbReference type="InterPro" id="IPR000924">
    <property type="entry name" value="Glu/Gln-tRNA-synth"/>
</dbReference>
<dbReference type="Gene3D" id="2.40.240.10">
    <property type="entry name" value="Ribosomal Protein L25, Chain P"/>
    <property type="match status" value="2"/>
</dbReference>
<dbReference type="GO" id="GO:0004819">
    <property type="term" value="F:glutamine-tRNA ligase activity"/>
    <property type="evidence" value="ECO:0007669"/>
    <property type="project" value="UniProtKB-EC"/>
</dbReference>
<evidence type="ECO:0000256" key="5">
    <source>
        <dbReference type="ARBA" id="ARBA00022840"/>
    </source>
</evidence>
<evidence type="ECO:0000313" key="16">
    <source>
        <dbReference type="Proteomes" id="UP000011083"/>
    </source>
</evidence>
<accession>L8HDJ2</accession>
<feature type="domain" description="Glutamyl/glutaminyl-tRNA synthetase class Ib anti-codon binding" evidence="12">
    <location>
        <begin position="554"/>
        <end position="655"/>
    </location>
</feature>
<dbReference type="SUPFAM" id="SSF50715">
    <property type="entry name" value="Ribosomal protein L25-like"/>
    <property type="match status" value="1"/>
</dbReference>
<dbReference type="InterPro" id="IPR004514">
    <property type="entry name" value="Gln-tRNA-synth"/>
</dbReference>
<dbReference type="Pfam" id="PF00749">
    <property type="entry name" value="tRNA-synt_1c"/>
    <property type="match status" value="1"/>
</dbReference>
<dbReference type="CDD" id="cd00807">
    <property type="entry name" value="GlnRS_core"/>
    <property type="match status" value="1"/>
</dbReference>
<dbReference type="GO" id="GO:0005829">
    <property type="term" value="C:cytosol"/>
    <property type="evidence" value="ECO:0007669"/>
    <property type="project" value="TreeGrafter"/>
</dbReference>
<organism evidence="15 16">
    <name type="scientific">Acanthamoeba castellanii (strain ATCC 30010 / Neff)</name>
    <dbReference type="NCBI Taxonomy" id="1257118"/>
    <lineage>
        <taxon>Eukaryota</taxon>
        <taxon>Amoebozoa</taxon>
        <taxon>Discosea</taxon>
        <taxon>Longamoebia</taxon>
        <taxon>Centramoebida</taxon>
        <taxon>Acanthamoebidae</taxon>
        <taxon>Acanthamoeba</taxon>
    </lineage>
</organism>
<dbReference type="InterPro" id="IPR020059">
    <property type="entry name" value="Glu/Gln-tRNA-synth_Ib_codon-bd"/>
</dbReference>
<feature type="region of interest" description="Disordered" evidence="10">
    <location>
        <begin position="172"/>
        <end position="205"/>
    </location>
</feature>
<dbReference type="KEGG" id="acan:ACA1_396190"/>
<evidence type="ECO:0000256" key="7">
    <source>
        <dbReference type="ARBA" id="ARBA00023146"/>
    </source>
</evidence>
<evidence type="ECO:0000256" key="10">
    <source>
        <dbReference type="SAM" id="MobiDB-lite"/>
    </source>
</evidence>
<keyword evidence="16" id="KW-1185">Reference proteome</keyword>
<dbReference type="Proteomes" id="UP000011083">
    <property type="component" value="Unassembled WGS sequence"/>
</dbReference>
<evidence type="ECO:0000259" key="13">
    <source>
        <dbReference type="Pfam" id="PF04558"/>
    </source>
</evidence>
<keyword evidence="6 9" id="KW-0648">Protein biosynthesis</keyword>
<comment type="similarity">
    <text evidence="1 9">Belongs to the class-I aminoacyl-tRNA synthetase family.</text>
</comment>
<dbReference type="Pfam" id="PF04558">
    <property type="entry name" value="tRNA_synt_1c_R1"/>
    <property type="match status" value="1"/>
</dbReference>
<evidence type="ECO:0000256" key="8">
    <source>
        <dbReference type="ARBA" id="ARBA00048270"/>
    </source>
</evidence>
<evidence type="ECO:0000256" key="9">
    <source>
        <dbReference type="RuleBase" id="RU363037"/>
    </source>
</evidence>
<evidence type="ECO:0000256" key="4">
    <source>
        <dbReference type="ARBA" id="ARBA00022741"/>
    </source>
</evidence>
<dbReference type="GeneID" id="14923796"/>
<dbReference type="InterPro" id="IPR011035">
    <property type="entry name" value="Ribosomal_bL25/Gln-tRNA_synth"/>
</dbReference>
<dbReference type="InterPro" id="IPR007639">
    <property type="entry name" value="Gln-tRNA-synth_Ib_RNA-bd_N"/>
</dbReference>
<keyword evidence="3 9" id="KW-0436">Ligase</keyword>
<dbReference type="SUPFAM" id="SSF52374">
    <property type="entry name" value="Nucleotidylyl transferase"/>
    <property type="match status" value="1"/>
</dbReference>
<dbReference type="PANTHER" id="PTHR43097">
    <property type="entry name" value="GLUTAMINE-TRNA LIGASE"/>
    <property type="match status" value="1"/>
</dbReference>
<dbReference type="FunFam" id="1.10.8.1290:FF:000002">
    <property type="entry name" value="Glutamine--tRNA ligase cytoplasmic"/>
    <property type="match status" value="1"/>
</dbReference>
<name>L8HDJ2_ACACF</name>
<dbReference type="GO" id="GO:0005524">
    <property type="term" value="F:ATP binding"/>
    <property type="evidence" value="ECO:0007669"/>
    <property type="project" value="UniProtKB-KW"/>
</dbReference>
<dbReference type="InterPro" id="IPR014729">
    <property type="entry name" value="Rossmann-like_a/b/a_fold"/>
</dbReference>
<dbReference type="GO" id="GO:0006425">
    <property type="term" value="P:glutaminyl-tRNA aminoacylation"/>
    <property type="evidence" value="ECO:0007669"/>
    <property type="project" value="InterPro"/>
</dbReference>
<gene>
    <name evidence="15" type="ORF">ACA1_396190</name>
</gene>
<dbReference type="PRINTS" id="PR00987">
    <property type="entry name" value="TRNASYNTHGLU"/>
</dbReference>
<evidence type="ECO:0000259" key="14">
    <source>
        <dbReference type="Pfam" id="PF20974"/>
    </source>
</evidence>
<reference evidence="15 16" key="1">
    <citation type="journal article" date="2013" name="Genome Biol.">
        <title>Genome of Acanthamoeba castellanii highlights extensive lateral gene transfer and early evolution of tyrosine kinase signaling.</title>
        <authorList>
            <person name="Clarke M."/>
            <person name="Lohan A.J."/>
            <person name="Liu B."/>
            <person name="Lagkouvardos I."/>
            <person name="Roy S."/>
            <person name="Zafar N."/>
            <person name="Bertelli C."/>
            <person name="Schilde C."/>
            <person name="Kianianmomeni A."/>
            <person name="Burglin T.R."/>
            <person name="Frech C."/>
            <person name="Turcotte B."/>
            <person name="Kopec K.O."/>
            <person name="Synnott J.M."/>
            <person name="Choo C."/>
            <person name="Paponov I."/>
            <person name="Finkler A."/>
            <person name="Soon Heng Tan C."/>
            <person name="Hutchins A.P."/>
            <person name="Weinmeier T."/>
            <person name="Rattei T."/>
            <person name="Chu J.S."/>
            <person name="Gimenez G."/>
            <person name="Irimia M."/>
            <person name="Rigden D.J."/>
            <person name="Fitzpatrick D.A."/>
            <person name="Lorenzo-Morales J."/>
            <person name="Bateman A."/>
            <person name="Chiu C.H."/>
            <person name="Tang P."/>
            <person name="Hegemann P."/>
            <person name="Fromm H."/>
            <person name="Raoult D."/>
            <person name="Greub G."/>
            <person name="Miranda-Saavedra D."/>
            <person name="Chen N."/>
            <person name="Nash P."/>
            <person name="Ginger M.L."/>
            <person name="Horn M."/>
            <person name="Schaap P."/>
            <person name="Caler L."/>
            <person name="Loftus B."/>
        </authorList>
    </citation>
    <scope>NUCLEOTIDE SEQUENCE [LARGE SCALE GENOMIC DNA]</scope>
    <source>
        <strain evidence="15 16">Neff</strain>
    </source>
</reference>
<dbReference type="InterPro" id="IPR020058">
    <property type="entry name" value="Glu/Gln-tRNA-synth_Ib_cat-dom"/>
</dbReference>
<dbReference type="Pfam" id="PF20974">
    <property type="entry name" value="tRNA-synt_1c_C2"/>
    <property type="match status" value="1"/>
</dbReference>
<dbReference type="OrthoDB" id="10250478at2759"/>
<keyword evidence="4 9" id="KW-0547">Nucleotide-binding</keyword>
<dbReference type="OMA" id="FAWRIMG"/>
<keyword evidence="5 9" id="KW-0067">ATP-binding</keyword>
<dbReference type="EC" id="6.1.1.18" evidence="2"/>
<dbReference type="RefSeq" id="XP_004351610.1">
    <property type="nucleotide sequence ID" value="XM_004351558.1"/>
</dbReference>
<evidence type="ECO:0000256" key="1">
    <source>
        <dbReference type="ARBA" id="ARBA00005594"/>
    </source>
</evidence>
<dbReference type="InterPro" id="IPR049437">
    <property type="entry name" value="tRNA-synt_1c_C2"/>
</dbReference>
<dbReference type="Pfam" id="PF03950">
    <property type="entry name" value="tRNA-synt_1c_C"/>
    <property type="match status" value="1"/>
</dbReference>
<evidence type="ECO:0000256" key="3">
    <source>
        <dbReference type="ARBA" id="ARBA00022598"/>
    </source>
</evidence>
<evidence type="ECO:0000256" key="6">
    <source>
        <dbReference type="ARBA" id="ARBA00022917"/>
    </source>
</evidence>
<feature type="compositionally biased region" description="Basic and acidic residues" evidence="10">
    <location>
        <begin position="172"/>
        <end position="185"/>
    </location>
</feature>
<feature type="domain" description="Glutamyl/glutaminyl-tRNA synthetase class Ib catalytic" evidence="11">
    <location>
        <begin position="242"/>
        <end position="551"/>
    </location>
</feature>
<feature type="domain" description="tRNA synthetases class I (E and Q) anti-codon binding" evidence="14">
    <location>
        <begin position="666"/>
        <end position="746"/>
    </location>
</feature>
<dbReference type="Gene3D" id="3.40.50.620">
    <property type="entry name" value="HUPs"/>
    <property type="match status" value="1"/>
</dbReference>
<sequence length="772" mass="89590">MTTEERSAALMRVYHFADSKLKETLKNPELTLKLLALAREAGVEDGCDKAVGNLLYETAGKFPAGALEHRAKLCAVIGNGELKKKEQLIEAFNYFKNLKGDFNEDAFKATAGIGLEVTDDQIVEAIRALIGEREEEIKERGTWVWMDLFKVLKDRFKFHQKEARELLEKEFGPMPKGKEPARAKPTDAAAVEEARKKEEREREERKISLNESIKLHAPRDNPFCKKRPELLEKHLRETGGRVVTRFPPEPNGYLHIGHAKAMNLNFGYAKRNGGWCYLRFDDTNPEKESQEYIDSITDSVRWLGHEPYKVTHAADYFDQLYEFAKELIRRDKAFVCHQTADEMKAGRQARRETGVPHPSPWRDRPIEESLRLFEDMRMGKFKEGEATLRMKQDLTSHNPCLWDHVAYRVKFVPHPHAGDKWCIYPSYDFTHCICDSIENITHSLCSLEFEVRRESYEWVLDALDIYRSPQIEYSRLNITYTVMSKRKLIQLVDEKYVTGWDDPRLLTVNGLRRRGYTPESINAFCERVGVTRTFNMQDYELLEECCRQDLEVRADRAMVVLNPLRVVLTNYPEDRVEDRAMPVHPDPAQNRGTVAIPLSRVVYIDRNDFRLEDSPTYYRLAPGKEVRLKYAYNIRCTQVIQDADGNVTELRAEVDLANTNKPKGNIHWVAQPAPGVEPMAMEVRIYDRLFKSRLPEGTKEEPKNFLDDINPDSLHVIRGALANPHLRSAKLYDRFQFEREGYFVVDKDSTEDHLVWNRIVTLKEDKLKDAKQ</sequence>
<evidence type="ECO:0000259" key="12">
    <source>
        <dbReference type="Pfam" id="PF03950"/>
    </source>
</evidence>
<comment type="catalytic activity">
    <reaction evidence="8">
        <text>tRNA(Gln) + L-glutamine + ATP = L-glutaminyl-tRNA(Gln) + AMP + diphosphate</text>
        <dbReference type="Rhea" id="RHEA:20121"/>
        <dbReference type="Rhea" id="RHEA-COMP:9662"/>
        <dbReference type="Rhea" id="RHEA-COMP:9681"/>
        <dbReference type="ChEBI" id="CHEBI:30616"/>
        <dbReference type="ChEBI" id="CHEBI:33019"/>
        <dbReference type="ChEBI" id="CHEBI:58359"/>
        <dbReference type="ChEBI" id="CHEBI:78442"/>
        <dbReference type="ChEBI" id="CHEBI:78521"/>
        <dbReference type="ChEBI" id="CHEBI:456215"/>
        <dbReference type="EC" id="6.1.1.18"/>
    </reaction>
</comment>
<dbReference type="FunFam" id="2.40.240.10:FF:000007">
    <property type="entry name" value="Glutamine--tRNA ligase"/>
    <property type="match status" value="1"/>
</dbReference>
<dbReference type="STRING" id="1257118.L8HDJ2"/>
<dbReference type="NCBIfam" id="TIGR00440">
    <property type="entry name" value="glnS"/>
    <property type="match status" value="1"/>
</dbReference>
<dbReference type="AlphaFoldDB" id="L8HDJ2"/>
<evidence type="ECO:0000256" key="2">
    <source>
        <dbReference type="ARBA" id="ARBA00012836"/>
    </source>
</evidence>
<dbReference type="InterPro" id="IPR050132">
    <property type="entry name" value="Gln/Glu-tRNA_Ligase"/>
</dbReference>
<dbReference type="InterPro" id="IPR001412">
    <property type="entry name" value="aa-tRNA-synth_I_CS"/>
</dbReference>
<keyword evidence="7 9" id="KW-0030">Aminoacyl-tRNA synthetase</keyword>
<protein>
    <recommendedName>
        <fullName evidence="2">glutamine--tRNA ligase</fullName>
        <ecNumber evidence="2">6.1.1.18</ecNumber>
    </recommendedName>
</protein>
<dbReference type="EMBL" id="KB007869">
    <property type="protein sequence ID" value="ELR22833.1"/>
    <property type="molecule type" value="Genomic_DNA"/>
</dbReference>
<dbReference type="FunFam" id="3.40.50.620:FF:000037">
    <property type="entry name" value="Glutamine--tRNA ligase cytoplasmic"/>
    <property type="match status" value="1"/>
</dbReference>
<feature type="compositionally biased region" description="Basic and acidic residues" evidence="10">
    <location>
        <begin position="192"/>
        <end position="205"/>
    </location>
</feature>
<dbReference type="Gene3D" id="1.10.8.1290">
    <property type="entry name" value="Glutaminyl-tRNA synthetase, non-specific RNA binding region part 1, domain 1"/>
    <property type="match status" value="1"/>
</dbReference>